<evidence type="ECO:0000259" key="8">
    <source>
        <dbReference type="PROSITE" id="PS51225"/>
    </source>
</evidence>
<comment type="caution">
    <text evidence="9">The sequence shown here is derived from an EMBL/GenBank/DDBJ whole genome shotgun (WGS) entry which is preliminary data.</text>
</comment>
<reference evidence="9 10" key="1">
    <citation type="submission" date="2024-01" db="EMBL/GenBank/DDBJ databases">
        <title>The genome of the rayed Mediterranean limpet Patella caerulea (Linnaeus, 1758).</title>
        <authorList>
            <person name="Anh-Thu Weber A."/>
            <person name="Halstead-Nussloch G."/>
        </authorList>
    </citation>
    <scope>NUCLEOTIDE SEQUENCE [LARGE SCALE GENOMIC DNA]</scope>
    <source>
        <strain evidence="9">AATW-2023a</strain>
        <tissue evidence="9">Whole specimen</tissue>
    </source>
</reference>
<dbReference type="InterPro" id="IPR050578">
    <property type="entry name" value="MARVEL-CKLF_proteins"/>
</dbReference>
<organism evidence="9 10">
    <name type="scientific">Patella caerulea</name>
    <name type="common">Rayed Mediterranean limpet</name>
    <dbReference type="NCBI Taxonomy" id="87958"/>
    <lineage>
        <taxon>Eukaryota</taxon>
        <taxon>Metazoa</taxon>
        <taxon>Spiralia</taxon>
        <taxon>Lophotrochozoa</taxon>
        <taxon>Mollusca</taxon>
        <taxon>Gastropoda</taxon>
        <taxon>Patellogastropoda</taxon>
        <taxon>Patelloidea</taxon>
        <taxon>Patellidae</taxon>
        <taxon>Patella</taxon>
    </lineage>
</organism>
<keyword evidence="2 5" id="KW-0812">Transmembrane</keyword>
<dbReference type="PANTHER" id="PTHR22776:SF49">
    <property type="entry name" value="MARVEL DOMAIN-CONTAINING PROTEIN"/>
    <property type="match status" value="1"/>
</dbReference>
<dbReference type="AlphaFoldDB" id="A0AAN8Q3P7"/>
<protein>
    <recommendedName>
        <fullName evidence="8">MARVEL domain-containing protein</fullName>
    </recommendedName>
</protein>
<feature type="region of interest" description="Disordered" evidence="6">
    <location>
        <begin position="1"/>
        <end position="22"/>
    </location>
</feature>
<dbReference type="GO" id="GO:0016020">
    <property type="term" value="C:membrane"/>
    <property type="evidence" value="ECO:0007669"/>
    <property type="project" value="UniProtKB-SubCell"/>
</dbReference>
<evidence type="ECO:0000256" key="6">
    <source>
        <dbReference type="SAM" id="MobiDB-lite"/>
    </source>
</evidence>
<evidence type="ECO:0000313" key="10">
    <source>
        <dbReference type="Proteomes" id="UP001347796"/>
    </source>
</evidence>
<name>A0AAN8Q3P7_PATCE</name>
<keyword evidence="3 7" id="KW-1133">Transmembrane helix</keyword>
<evidence type="ECO:0000256" key="5">
    <source>
        <dbReference type="PROSITE-ProRule" id="PRU00581"/>
    </source>
</evidence>
<feature type="transmembrane region" description="Helical" evidence="7">
    <location>
        <begin position="149"/>
        <end position="168"/>
    </location>
</feature>
<accession>A0AAN8Q3P7</accession>
<keyword evidence="10" id="KW-1185">Reference proteome</keyword>
<dbReference type="PROSITE" id="PS51225">
    <property type="entry name" value="MARVEL"/>
    <property type="match status" value="1"/>
</dbReference>
<dbReference type="Proteomes" id="UP001347796">
    <property type="component" value="Unassembled WGS sequence"/>
</dbReference>
<feature type="transmembrane region" description="Helical" evidence="7">
    <location>
        <begin position="44"/>
        <end position="64"/>
    </location>
</feature>
<comment type="subcellular location">
    <subcellularLocation>
        <location evidence="1">Membrane</location>
        <topology evidence="1">Multi-pass membrane protein</topology>
    </subcellularLocation>
</comment>
<feature type="transmembrane region" description="Helical" evidence="7">
    <location>
        <begin position="114"/>
        <end position="137"/>
    </location>
</feature>
<proteinExistence type="predicted"/>
<gene>
    <name evidence="9" type="ORF">SNE40_008442</name>
</gene>
<feature type="transmembrane region" description="Helical" evidence="7">
    <location>
        <begin position="84"/>
        <end position="102"/>
    </location>
</feature>
<evidence type="ECO:0000256" key="4">
    <source>
        <dbReference type="ARBA" id="ARBA00023136"/>
    </source>
</evidence>
<keyword evidence="4 5" id="KW-0472">Membrane</keyword>
<dbReference type="Pfam" id="PF01284">
    <property type="entry name" value="MARVEL"/>
    <property type="match status" value="1"/>
</dbReference>
<evidence type="ECO:0000256" key="2">
    <source>
        <dbReference type="ARBA" id="ARBA00022692"/>
    </source>
</evidence>
<evidence type="ECO:0000256" key="7">
    <source>
        <dbReference type="SAM" id="Phobius"/>
    </source>
</evidence>
<evidence type="ECO:0000313" key="9">
    <source>
        <dbReference type="EMBL" id="KAK6186401.1"/>
    </source>
</evidence>
<dbReference type="EMBL" id="JAZGQO010000006">
    <property type="protein sequence ID" value="KAK6186401.1"/>
    <property type="molecule type" value="Genomic_DNA"/>
</dbReference>
<dbReference type="InterPro" id="IPR008253">
    <property type="entry name" value="Marvel"/>
</dbReference>
<sequence>MSNPSDDSAYSPDKETTASSSEAHNKKEVFGLTLDIGYIKSIHGMLRAGEIFLTLVAFICVSSSRNEACDFLHAATYNFFEFTSMTAFLSTLIIYVIFILEVHNKIFFRFVPWLLADALWCVVFALMFFLASCVLAAHVCHQGGNQAGAAFGFFSCAAIGADGVLSGLQFRAERMSTTHHSAPSTLPGQTLEQY</sequence>
<evidence type="ECO:0000256" key="3">
    <source>
        <dbReference type="ARBA" id="ARBA00022989"/>
    </source>
</evidence>
<evidence type="ECO:0000256" key="1">
    <source>
        <dbReference type="ARBA" id="ARBA00004141"/>
    </source>
</evidence>
<dbReference type="PANTHER" id="PTHR22776">
    <property type="entry name" value="MARVEL-CONTAINING POTENTIAL LIPID RAFT-ASSOCIATED PROTEIN"/>
    <property type="match status" value="1"/>
</dbReference>
<feature type="domain" description="MARVEL" evidence="8">
    <location>
        <begin position="38"/>
        <end position="171"/>
    </location>
</feature>